<feature type="region of interest" description="Disordered" evidence="1">
    <location>
        <begin position="822"/>
        <end position="884"/>
    </location>
</feature>
<sequence>MDFSESRALEEPEAIIVKADEVDEAGADISTISPTDTTPSEFEARIENRRAHDAQAGGSPKILANAAHSPPKPLSRPILRRESSAPPPPQQPPPPAPSERADASNATDSLSLQQLRQLVTDLPKFEPTAYAYTYKDTRSFPEELEEWFQYTEEERYMLLRAKQTFEEKWEQAQATRIDPSDEALEWVDVDDGARERFVEGALNALEDSDAITRIANLECLSYIALGAWCHTAGLEVGADDLDTEELGFTKSDAQHSKCLLQLKWIRKGVGLLTQFGALQRLFGLLYHLSEIEQDVDSLLVDPSASDDEIAMMRFNHQLELNQTLTTLYLLIEIGRWETSHCGNLEFRQQLSSLEPDVLIFLTETIAKLRWDESSQMPIPRLLLMLWKALLLLFGNTDEFDHTKSKLPEPTGDLSKKNKDSFITTSPLDYHLFRQEITSKYPAYCPPQPLVPIELENSSMLPPLSTHPSRRASQERLQTRAGTNLEGTPGSIFNQPVHIATPAPSPPPSPAGPGGKGGKKQNYQTNQNFPFLYPPLDDTSNTVGGKGTAELQDKLVGKRWEGSDVPASIQEAGQLFASRMRMSRSGRQLWNVREEYIKYERGWNSAVKDDEMRYPVTPDDNHDKDILVRDESTKAKKDVRETEDEDAQRRLDAVENYYRNAMPYLQSLVVVLWKVAFANVSNMVAQNGPNGLPNGISFGEDGGEAPNKRKQNSNSAVGVNGMGHGQLAENGDGTDPEVEELNAVRTREITFKAISGILILFLKWFKLSHILKFDYLTQLLLDVNYLPLILKLFAHQDVDRSVEQKNDREDLNFFSFCRLHSYHQPPSPPQPGLSSPSSSDDEAAPPPIKKHRRSPASHSPPPTPPPPPVRPEVDELGYPTTSLPTSPLTTYSPRFFYTTITLLRILQKITKRKAHRALLLVQYKSSTILRRALKVPQPELRLYTLKLFKSQVPYCGRKWRQTNMRVITAIYLHCKPELRDEWLCGGDVDGVVEEAVPLEQAGRALVHWWHLRNYRGVMEGRGGRIKGQEEGGKGPMGGERSNEDEMGFFERELEKMGWGALGAGGDGAEEDGEAEEQGRGPSEFEGGPLQMEGWT</sequence>
<evidence type="ECO:0000313" key="5">
    <source>
        <dbReference type="Proteomes" id="UP000664521"/>
    </source>
</evidence>
<feature type="compositionally biased region" description="Pro residues" evidence="1">
    <location>
        <begin position="85"/>
        <end position="97"/>
    </location>
</feature>
<evidence type="ECO:0000259" key="3">
    <source>
        <dbReference type="SMART" id="SM01293"/>
    </source>
</evidence>
<feature type="domain" description="Far11/STRP N-terminal" evidence="2">
    <location>
        <begin position="127"/>
        <end position="456"/>
    </location>
</feature>
<feature type="domain" description="Far11/STRP C-terminal" evidence="3">
    <location>
        <begin position="565"/>
        <end position="1052"/>
    </location>
</feature>
<organism evidence="4 5">
    <name type="scientific">Heterodermia speciosa</name>
    <dbReference type="NCBI Taxonomy" id="116794"/>
    <lineage>
        <taxon>Eukaryota</taxon>
        <taxon>Fungi</taxon>
        <taxon>Dikarya</taxon>
        <taxon>Ascomycota</taxon>
        <taxon>Pezizomycotina</taxon>
        <taxon>Lecanoromycetes</taxon>
        <taxon>OSLEUM clade</taxon>
        <taxon>Lecanoromycetidae</taxon>
        <taxon>Caliciales</taxon>
        <taxon>Physciaceae</taxon>
        <taxon>Heterodermia</taxon>
    </lineage>
</organism>
<feature type="region of interest" description="Disordered" evidence="1">
    <location>
        <begin position="482"/>
        <end position="530"/>
    </location>
</feature>
<feature type="compositionally biased region" description="Basic and acidic residues" evidence="1">
    <location>
        <begin position="1"/>
        <end position="10"/>
    </location>
</feature>
<evidence type="ECO:0000256" key="1">
    <source>
        <dbReference type="SAM" id="MobiDB-lite"/>
    </source>
</evidence>
<reference evidence="4" key="1">
    <citation type="submission" date="2021-03" db="EMBL/GenBank/DDBJ databases">
        <authorList>
            <person name="Tagirdzhanova G."/>
        </authorList>
    </citation>
    <scope>NUCLEOTIDE SEQUENCE</scope>
</reference>
<dbReference type="OrthoDB" id="18234at2759"/>
<dbReference type="AlphaFoldDB" id="A0A8H3EU03"/>
<dbReference type="Pfam" id="PF07923">
    <property type="entry name" value="N1221"/>
    <property type="match status" value="1"/>
</dbReference>
<dbReference type="Pfam" id="PF11882">
    <property type="entry name" value="DUF3402"/>
    <property type="match status" value="1"/>
</dbReference>
<dbReference type="PANTHER" id="PTHR13239">
    <property type="entry name" value="PROTEIN REQUIRED FOR HYPHAL ANASTOMOSIS HAM-2"/>
    <property type="match status" value="1"/>
</dbReference>
<gene>
    <name evidence="4" type="primary">FAR11</name>
    <name evidence="4" type="ORF">HETSPECPRED_000323</name>
</gene>
<dbReference type="GO" id="GO:0005829">
    <property type="term" value="C:cytosol"/>
    <property type="evidence" value="ECO:0007669"/>
    <property type="project" value="TreeGrafter"/>
</dbReference>
<dbReference type="InterPro" id="IPR021819">
    <property type="entry name" value="Far11/STRP_C"/>
</dbReference>
<proteinExistence type="predicted"/>
<evidence type="ECO:0000259" key="2">
    <source>
        <dbReference type="SMART" id="SM01292"/>
    </source>
</evidence>
<feature type="region of interest" description="Disordered" evidence="1">
    <location>
        <begin position="1"/>
        <end position="107"/>
    </location>
</feature>
<protein>
    <submittedName>
        <fullName evidence="4">Factor arrest protein 11</fullName>
    </submittedName>
</protein>
<dbReference type="GO" id="GO:0007010">
    <property type="term" value="P:cytoskeleton organization"/>
    <property type="evidence" value="ECO:0007669"/>
    <property type="project" value="TreeGrafter"/>
</dbReference>
<dbReference type="SMART" id="SM01293">
    <property type="entry name" value="DUF3402"/>
    <property type="match status" value="1"/>
</dbReference>
<evidence type="ECO:0000313" key="4">
    <source>
        <dbReference type="EMBL" id="CAF9911399.1"/>
    </source>
</evidence>
<dbReference type="EMBL" id="CAJPDS010000010">
    <property type="protein sequence ID" value="CAF9911399.1"/>
    <property type="molecule type" value="Genomic_DNA"/>
</dbReference>
<feature type="compositionally biased region" description="Pro residues" evidence="1">
    <location>
        <begin position="857"/>
        <end position="869"/>
    </location>
</feature>
<feature type="region of interest" description="Disordered" evidence="1">
    <location>
        <begin position="694"/>
        <end position="735"/>
    </location>
</feature>
<feature type="region of interest" description="Disordered" evidence="1">
    <location>
        <begin position="1021"/>
        <end position="1045"/>
    </location>
</feature>
<feature type="compositionally biased region" description="Low complexity" evidence="1">
    <location>
        <begin position="28"/>
        <end position="40"/>
    </location>
</feature>
<feature type="compositionally biased region" description="Polar residues" evidence="1">
    <location>
        <begin position="482"/>
        <end position="493"/>
    </location>
</feature>
<feature type="compositionally biased region" description="Basic and acidic residues" evidence="1">
    <location>
        <begin position="42"/>
        <end position="53"/>
    </location>
</feature>
<dbReference type="SMART" id="SM01292">
    <property type="entry name" value="N1221"/>
    <property type="match status" value="1"/>
</dbReference>
<name>A0A8H3EU03_9LECA</name>
<accession>A0A8H3EU03</accession>
<keyword evidence="5" id="KW-1185">Reference proteome</keyword>
<dbReference type="PANTHER" id="PTHR13239:SF4">
    <property type="entry name" value="AT25231P"/>
    <property type="match status" value="1"/>
</dbReference>
<feature type="region of interest" description="Disordered" evidence="1">
    <location>
        <begin position="1058"/>
        <end position="1094"/>
    </location>
</feature>
<dbReference type="Proteomes" id="UP000664521">
    <property type="component" value="Unassembled WGS sequence"/>
</dbReference>
<comment type="caution">
    <text evidence="4">The sequence shown here is derived from an EMBL/GenBank/DDBJ whole genome shotgun (WGS) entry which is preliminary data.</text>
</comment>
<dbReference type="InterPro" id="IPR012486">
    <property type="entry name" value="Far11/STRP_N"/>
</dbReference>
<dbReference type="InterPro" id="IPR040185">
    <property type="entry name" value="Far11/STRP"/>
</dbReference>